<dbReference type="Proteomes" id="UP001647509">
    <property type="component" value="Unassembled WGS sequence"/>
</dbReference>
<evidence type="ECO:0000313" key="2">
    <source>
        <dbReference type="Proteomes" id="UP001647509"/>
    </source>
</evidence>
<comment type="caution">
    <text evidence="1">The sequence shown here is derived from an EMBL/GenBank/DDBJ whole genome shotgun (WGS) entry which is preliminary data.</text>
</comment>
<evidence type="ECO:0000313" key="1">
    <source>
        <dbReference type="EMBL" id="MBU2950953.1"/>
    </source>
</evidence>
<accession>A0ACC5U9E7</accession>
<dbReference type="EMBL" id="JAHKPD010000013">
    <property type="protein sequence ID" value="MBU2950953.1"/>
    <property type="molecule type" value="Genomic_DNA"/>
</dbReference>
<organism evidence="1 2">
    <name type="scientific">Pseudotamlana agarivorans</name>
    <dbReference type="NCBI Taxonomy" id="481183"/>
    <lineage>
        <taxon>Bacteria</taxon>
        <taxon>Pseudomonadati</taxon>
        <taxon>Bacteroidota</taxon>
        <taxon>Flavobacteriia</taxon>
        <taxon>Flavobacteriales</taxon>
        <taxon>Flavobacteriaceae</taxon>
        <taxon>Pseudotamlana</taxon>
    </lineage>
</organism>
<protein>
    <submittedName>
        <fullName evidence="1">Sulfatase-like hydrolase/transferase</fullName>
    </submittedName>
</protein>
<keyword evidence="2" id="KW-1185">Reference proteome</keyword>
<gene>
    <name evidence="1" type="ORF">KO493_09600</name>
</gene>
<name>A0ACC5U9E7_9FLAO</name>
<proteinExistence type="predicted"/>
<sequence length="746" mass="80748">MKTDYKMSVRLILLFLTISFTSYSQTGQSPNIIYILTDDLGYGDVSAFNSNSKINTPNIDKLASEGIMFTDAHTTSSVCTPTRYSILTGRYNWRTPLKSSVLDGESEALIPNDRATVASILKDNGYATAYIGKWHLGWDWAKAANGDIDFSKPLTNGPNDLGFDYAFGHCGSLDMGPYVYVENGMSTSIPTVYTNNTGQGYWRNGLTAEDFVHEDVTPNFINYAINYVEANANASKPFFLYLPLPSPHTPILPSAEFAGTSGLGNPYADFVIMVDDYIGRLLDQIKASGIEDDTMVIFTSDNGCSPKAIIPNLTKQGHNPSGIYRGMKSDIYEGGHRVPFVVKWPNGIQQGLVSDKLVSTADLMATCADIVDYDLKDNEGEDSYSILPLFENNPGGYLREASITHSIDGEFAITKDGWKLIMCPGSGGWSFPEAGQTDGLPAFQLYDLTNDPSETNNLEATETDKVTELGTLLTKQILDGRSTQGANQENDPIDFEWTQIDFINAFEYTEDDDNGDDANNQVNLALNGTATQSSLASRGVASRAIDGDSRGAWASGTVTHTATEVDPWWEVDLGAAKSIGDIVVYGRTDACCIARLSDFTVTVLDANRNVVYSQSFTAYPDPSVTLNAGNIAGQIVQVKINGTNALSLSEVEVYGSAYTLSANEAFSDANVSLIISPNPTNDFMNIKLGTMESVAYQIFSTTGKELRSGTINNGAAAIDLSQLANGLYLIKVSGASISQVKKIVKK</sequence>
<reference evidence="1" key="1">
    <citation type="submission" date="2021-05" db="EMBL/GenBank/DDBJ databases">
        <title>Draft genomes of bacteria isolated from model marine particles.</title>
        <authorList>
            <person name="Datta M.S."/>
            <person name="Schwartzman J.A."/>
            <person name="Enke T.N."/>
            <person name="Saavedra J."/>
            <person name="Cermak N."/>
            <person name="Cordero O.X."/>
        </authorList>
    </citation>
    <scope>NUCLEOTIDE SEQUENCE</scope>
    <source>
        <strain evidence="1">I2M19</strain>
    </source>
</reference>